<feature type="non-terminal residue" evidence="1">
    <location>
        <position position="1"/>
    </location>
</feature>
<evidence type="ECO:0008006" key="3">
    <source>
        <dbReference type="Google" id="ProtNLM"/>
    </source>
</evidence>
<proteinExistence type="predicted"/>
<accession>A0A3R5TFW6</accession>
<keyword evidence="2" id="KW-1185">Reference proteome</keyword>
<sequence>MGNSGSVPETVIYVWVPRDGNIIGHASMTLSDDTHISWWPNNKDEDEIKDFRENVRAETVFNYEVDKIWQNRDADHIIRIKKDDLDEDDIKEWWEHFKSNRTYHLLTNNCCNAVYDALNAGGATDIAGGPLPNIPHPNAVRRYAEKLREALQQRNH</sequence>
<protein>
    <recommendedName>
        <fullName evidence="3">DUF4105 domain-containing protein</fullName>
    </recommendedName>
</protein>
<reference evidence="1 2" key="1">
    <citation type="journal article" date="2016" name="PLoS ONE">
        <title>A First Insight into the Genome of the Filter-Feeder Mussel Mytilus galloprovincialis.</title>
        <authorList>
            <person name="Murgarella M."/>
            <person name="Puiu D."/>
            <person name="Novoa B."/>
            <person name="Figueras A."/>
            <person name="Posada D."/>
            <person name="Canchaya C."/>
        </authorList>
    </citation>
    <scope>NUCLEOTIDE SEQUENCE [LARGE SCALE GENOMIC DNA]</scope>
    <source>
        <tissue evidence="1">Muscle</tissue>
    </source>
</reference>
<evidence type="ECO:0000313" key="2">
    <source>
        <dbReference type="Proteomes" id="UP000266721"/>
    </source>
</evidence>
<organism evidence="1 2">
    <name type="scientific">Mytilus galloprovincialis</name>
    <name type="common">Mediterranean mussel</name>
    <dbReference type="NCBI Taxonomy" id="29158"/>
    <lineage>
        <taxon>Eukaryota</taxon>
        <taxon>Metazoa</taxon>
        <taxon>Spiralia</taxon>
        <taxon>Lophotrochozoa</taxon>
        <taxon>Mollusca</taxon>
        <taxon>Bivalvia</taxon>
        <taxon>Autobranchia</taxon>
        <taxon>Pteriomorphia</taxon>
        <taxon>Mytilida</taxon>
        <taxon>Mytiloidea</taxon>
        <taxon>Mytilidae</taxon>
        <taxon>Mytilinae</taxon>
        <taxon>Mytilus</taxon>
    </lineage>
</organism>
<evidence type="ECO:0000313" key="1">
    <source>
        <dbReference type="EMBL" id="OPL20346.1"/>
    </source>
</evidence>
<dbReference type="Proteomes" id="UP000266721">
    <property type="component" value="Unassembled WGS sequence"/>
</dbReference>
<dbReference type="EMBL" id="KV611126">
    <property type="protein sequence ID" value="OPL20346.1"/>
    <property type="molecule type" value="Genomic_DNA"/>
</dbReference>
<dbReference type="AlphaFoldDB" id="A0A3R5TFW6"/>
<gene>
    <name evidence="1" type="ORF">AM593_09179</name>
</gene>
<name>A0A3R5TFW6_MYTGA</name>